<feature type="binding site" evidence="14">
    <location>
        <begin position="22"/>
        <end position="23"/>
    </location>
    <ligand>
        <name>NAD(+)</name>
        <dbReference type="ChEBI" id="CHEBI:57540"/>
    </ligand>
</feature>
<dbReference type="InterPro" id="IPR037115">
    <property type="entry name" value="Sirohaem_synt_dimer_dom_sf"/>
</dbReference>
<feature type="region of interest" description="Precorrin-2 dehydrogenase / sirohydrochlorin ferrochelatase" evidence="14">
    <location>
        <begin position="1"/>
        <end position="203"/>
    </location>
</feature>
<comment type="catalytic activity">
    <reaction evidence="14">
        <text>uroporphyrinogen III + 2 S-adenosyl-L-methionine = precorrin-2 + 2 S-adenosyl-L-homocysteine + H(+)</text>
        <dbReference type="Rhea" id="RHEA:32459"/>
        <dbReference type="ChEBI" id="CHEBI:15378"/>
        <dbReference type="ChEBI" id="CHEBI:57308"/>
        <dbReference type="ChEBI" id="CHEBI:57856"/>
        <dbReference type="ChEBI" id="CHEBI:58827"/>
        <dbReference type="ChEBI" id="CHEBI:59789"/>
        <dbReference type="EC" id="2.1.1.107"/>
    </reaction>
</comment>
<comment type="catalytic activity">
    <reaction evidence="13 14">
        <text>precorrin-2 + NAD(+) = sirohydrochlorin + NADH + 2 H(+)</text>
        <dbReference type="Rhea" id="RHEA:15613"/>
        <dbReference type="ChEBI" id="CHEBI:15378"/>
        <dbReference type="ChEBI" id="CHEBI:57540"/>
        <dbReference type="ChEBI" id="CHEBI:57945"/>
        <dbReference type="ChEBI" id="CHEBI:58351"/>
        <dbReference type="ChEBI" id="CHEBI:58827"/>
        <dbReference type="EC" id="1.3.1.76"/>
    </reaction>
</comment>
<dbReference type="Gene3D" id="3.40.50.720">
    <property type="entry name" value="NAD(P)-binding Rossmann-like Domain"/>
    <property type="match status" value="1"/>
</dbReference>
<keyword evidence="9 14" id="KW-0456">Lyase</keyword>
<dbReference type="GO" id="GO:0004851">
    <property type="term" value="F:uroporphyrin-III C-methyltransferase activity"/>
    <property type="evidence" value="ECO:0007669"/>
    <property type="project" value="UniProtKB-EC"/>
</dbReference>
<dbReference type="InterPro" id="IPR006367">
    <property type="entry name" value="Sirohaem_synthase_N"/>
</dbReference>
<dbReference type="InterPro" id="IPR028281">
    <property type="entry name" value="Sirohaem_synthase_central"/>
</dbReference>
<feature type="domain" description="Sirohaem synthase dimerisation" evidence="17">
    <location>
        <begin position="150"/>
        <end position="206"/>
    </location>
</feature>
<evidence type="ECO:0000256" key="2">
    <source>
        <dbReference type="ARBA" id="ARBA00005879"/>
    </source>
</evidence>
<comment type="pathway">
    <text evidence="1 14">Porphyrin-containing compound metabolism; siroheme biosynthesis; sirohydrochlorin from precorrin-2: step 1/1.</text>
</comment>
<dbReference type="Pfam" id="PF00590">
    <property type="entry name" value="TP_methylase"/>
    <property type="match status" value="1"/>
</dbReference>
<evidence type="ECO:0000259" key="18">
    <source>
        <dbReference type="Pfam" id="PF14824"/>
    </source>
</evidence>
<dbReference type="Gene3D" id="3.30.950.10">
    <property type="entry name" value="Methyltransferase, Cobalt-precorrin-4 Transmethylase, Domain 2"/>
    <property type="match status" value="1"/>
</dbReference>
<dbReference type="NCBIfam" id="NF007922">
    <property type="entry name" value="PRK10637.1"/>
    <property type="match status" value="1"/>
</dbReference>
<dbReference type="Pfam" id="PF13241">
    <property type="entry name" value="NAD_binding_7"/>
    <property type="match status" value="1"/>
</dbReference>
<keyword evidence="11 14" id="KW-0511">Multifunctional enzyme</keyword>
<evidence type="ECO:0000256" key="11">
    <source>
        <dbReference type="ARBA" id="ARBA00023268"/>
    </source>
</evidence>
<dbReference type="GO" id="GO:0032259">
    <property type="term" value="P:methylation"/>
    <property type="evidence" value="ECO:0007669"/>
    <property type="project" value="UniProtKB-KW"/>
</dbReference>
<dbReference type="InterPro" id="IPR003043">
    <property type="entry name" value="Uropor_MeTrfase_CS"/>
</dbReference>
<evidence type="ECO:0000313" key="19">
    <source>
        <dbReference type="EMBL" id="MCX2976484.1"/>
    </source>
</evidence>
<evidence type="ECO:0000256" key="9">
    <source>
        <dbReference type="ARBA" id="ARBA00023239"/>
    </source>
</evidence>
<dbReference type="EC" id="1.3.1.76" evidence="14"/>
<feature type="active site" description="Proton acceptor" evidence="14">
    <location>
        <position position="247"/>
    </location>
</feature>
<dbReference type="InterPro" id="IPR050161">
    <property type="entry name" value="Siro_Cobalamin_biosynth"/>
</dbReference>
<feature type="domain" description="Tetrapyrrole methylase" evidence="16">
    <location>
        <begin position="217"/>
        <end position="426"/>
    </location>
</feature>
<dbReference type="InterPro" id="IPR035996">
    <property type="entry name" value="4pyrrol_Methylase_sf"/>
</dbReference>
<feature type="active site" description="Proton donor" evidence="14">
    <location>
        <position position="269"/>
    </location>
</feature>
<feature type="domain" description="Siroheme synthase central" evidence="18">
    <location>
        <begin position="119"/>
        <end position="145"/>
    </location>
</feature>
<dbReference type="NCBIfam" id="TIGR01469">
    <property type="entry name" value="cobA_cysG_Cterm"/>
    <property type="match status" value="1"/>
</dbReference>
<dbReference type="Pfam" id="PF14824">
    <property type="entry name" value="Sirohm_synth_M"/>
    <property type="match status" value="1"/>
</dbReference>
<feature type="binding site" evidence="14">
    <location>
        <position position="305"/>
    </location>
    <ligand>
        <name>S-adenosyl-L-methionine</name>
        <dbReference type="ChEBI" id="CHEBI:59789"/>
    </ligand>
</feature>
<protein>
    <recommendedName>
        <fullName evidence="14">Siroheme synthase</fullName>
    </recommendedName>
    <domain>
        <recommendedName>
            <fullName evidence="14">Uroporphyrinogen-III C-methyltransferase</fullName>
            <shortName evidence="14">Urogen III methylase</shortName>
            <ecNumber evidence="14">2.1.1.107</ecNumber>
        </recommendedName>
        <alternativeName>
            <fullName evidence="14">SUMT</fullName>
        </alternativeName>
        <alternativeName>
            <fullName evidence="14">Uroporphyrinogen III methylase</fullName>
            <shortName evidence="14">UROM</shortName>
        </alternativeName>
    </domain>
    <domain>
        <recommendedName>
            <fullName evidence="14">Precorrin-2 dehydrogenase</fullName>
            <ecNumber evidence="14">1.3.1.76</ecNumber>
        </recommendedName>
    </domain>
    <domain>
        <recommendedName>
            <fullName evidence="14">Sirohydrochlorin ferrochelatase</fullName>
            <ecNumber evidence="14">4.99.1.4</ecNumber>
        </recommendedName>
    </domain>
</protein>
<dbReference type="PROSITE" id="PS00840">
    <property type="entry name" value="SUMT_2"/>
    <property type="match status" value="1"/>
</dbReference>
<evidence type="ECO:0000256" key="15">
    <source>
        <dbReference type="RuleBase" id="RU003960"/>
    </source>
</evidence>
<evidence type="ECO:0000259" key="16">
    <source>
        <dbReference type="Pfam" id="PF00590"/>
    </source>
</evidence>
<evidence type="ECO:0000256" key="8">
    <source>
        <dbReference type="ARBA" id="ARBA00023027"/>
    </source>
</evidence>
<gene>
    <name evidence="19" type="primary">cobA</name>
    <name evidence="14" type="synonym">cysG</name>
    <name evidence="19" type="ORF">EYC82_03855</name>
</gene>
<keyword evidence="4 14" id="KW-0489">Methyltransferase</keyword>
<dbReference type="RefSeq" id="WP_279248234.1">
    <property type="nucleotide sequence ID" value="NZ_SHNO01000001.1"/>
</dbReference>
<keyword evidence="5 14" id="KW-0808">Transferase</keyword>
<comment type="similarity">
    <text evidence="2 15">Belongs to the precorrin methyltransferase family.</text>
</comment>
<comment type="function">
    <text evidence="14">Multifunctional enzyme that catalyzes the SAM-dependent methylations of uroporphyrinogen III at position C-2 and C-7 to form precorrin-2 via precorrin-1. Then it catalyzes the NAD-dependent ring dehydrogenation of precorrin-2 to yield sirohydrochlorin. Finally, it catalyzes the ferrochelation of sirohydrochlorin to yield siroheme.</text>
</comment>
<dbReference type="NCBIfam" id="TIGR01470">
    <property type="entry name" value="cysG_Nterm"/>
    <property type="match status" value="1"/>
</dbReference>
<evidence type="ECO:0000256" key="12">
    <source>
        <dbReference type="ARBA" id="ARBA00025705"/>
    </source>
</evidence>
<evidence type="ECO:0000313" key="20">
    <source>
        <dbReference type="Proteomes" id="UP001143304"/>
    </source>
</evidence>
<comment type="pathway">
    <text evidence="14">Cofactor biosynthesis; adenosylcobalamin biosynthesis; sirohydrochlorin from precorrin-2: step 1/1.</text>
</comment>
<comment type="pathway">
    <text evidence="14">Cofactor biosynthesis; adenosylcobalamin biosynthesis; precorrin-2 from uroporphyrinogen III: step 1/1.</text>
</comment>
<feature type="modified residue" description="Phosphoserine" evidence="14">
    <location>
        <position position="128"/>
    </location>
</feature>
<proteinExistence type="inferred from homology"/>
<evidence type="ECO:0000256" key="14">
    <source>
        <dbReference type="HAMAP-Rule" id="MF_01646"/>
    </source>
</evidence>
<dbReference type="InterPro" id="IPR019478">
    <property type="entry name" value="Sirohaem_synthase_dimer_dom"/>
</dbReference>
<evidence type="ECO:0000256" key="5">
    <source>
        <dbReference type="ARBA" id="ARBA00022679"/>
    </source>
</evidence>
<evidence type="ECO:0000256" key="10">
    <source>
        <dbReference type="ARBA" id="ARBA00023244"/>
    </source>
</evidence>
<keyword evidence="3 14" id="KW-0169">Cobalamin biosynthesis</keyword>
<feature type="binding site" evidence="14">
    <location>
        <begin position="300"/>
        <end position="302"/>
    </location>
    <ligand>
        <name>S-adenosyl-L-methionine</name>
        <dbReference type="ChEBI" id="CHEBI:59789"/>
    </ligand>
</feature>
<comment type="catalytic activity">
    <reaction evidence="14">
        <text>siroheme + 2 H(+) = sirohydrochlorin + Fe(2+)</text>
        <dbReference type="Rhea" id="RHEA:24360"/>
        <dbReference type="ChEBI" id="CHEBI:15378"/>
        <dbReference type="ChEBI" id="CHEBI:29033"/>
        <dbReference type="ChEBI" id="CHEBI:58351"/>
        <dbReference type="ChEBI" id="CHEBI:60052"/>
        <dbReference type="EC" id="4.99.1.4"/>
    </reaction>
</comment>
<dbReference type="PIRSF" id="PIRSF036426">
    <property type="entry name" value="Sirohaem_synth"/>
    <property type="match status" value="1"/>
</dbReference>
<dbReference type="Pfam" id="PF10414">
    <property type="entry name" value="CysG_dimeriser"/>
    <property type="match status" value="1"/>
</dbReference>
<feature type="binding site" evidence="14">
    <location>
        <position position="224"/>
    </location>
    <ligand>
        <name>S-adenosyl-L-methionine</name>
        <dbReference type="ChEBI" id="CHEBI:59789"/>
    </ligand>
</feature>
<dbReference type="EC" id="2.1.1.107" evidence="14"/>
<dbReference type="EMBL" id="SHNO01000001">
    <property type="protein sequence ID" value="MCX2976484.1"/>
    <property type="molecule type" value="Genomic_DNA"/>
</dbReference>
<accession>A0ABT3T4R7</accession>
<reference evidence="19" key="1">
    <citation type="submission" date="2019-02" db="EMBL/GenBank/DDBJ databases">
        <authorList>
            <person name="Li S.-H."/>
        </authorList>
    </citation>
    <scope>NUCLEOTIDE SEQUENCE</scope>
    <source>
        <strain evidence="19">IMCC11814</strain>
    </source>
</reference>
<dbReference type="NCBIfam" id="NF004790">
    <property type="entry name" value="PRK06136.1"/>
    <property type="match status" value="1"/>
</dbReference>
<dbReference type="SUPFAM" id="SSF53790">
    <property type="entry name" value="Tetrapyrrole methylase"/>
    <property type="match status" value="1"/>
</dbReference>
<dbReference type="Gene3D" id="1.10.8.210">
    <property type="entry name" value="Sirohaem synthase, dimerisation domain"/>
    <property type="match status" value="1"/>
</dbReference>
<dbReference type="PANTHER" id="PTHR45790:SF1">
    <property type="entry name" value="SIROHEME SYNTHASE"/>
    <property type="match status" value="1"/>
</dbReference>
<dbReference type="EC" id="4.99.1.4" evidence="14"/>
<dbReference type="InterPro" id="IPR014776">
    <property type="entry name" value="4pyrrole_Mease_sub2"/>
</dbReference>
<keyword evidence="6 14" id="KW-0949">S-adenosyl-L-methionine</keyword>
<evidence type="ECO:0000256" key="4">
    <source>
        <dbReference type="ARBA" id="ARBA00022603"/>
    </source>
</evidence>
<keyword evidence="20" id="KW-1185">Reference proteome</keyword>
<name>A0ABT3T4R7_9GAMM</name>
<keyword evidence="10 14" id="KW-0627">Porphyrin biosynthesis</keyword>
<feature type="binding site" evidence="14">
    <location>
        <position position="411"/>
    </location>
    <ligand>
        <name>S-adenosyl-L-methionine</name>
        <dbReference type="ChEBI" id="CHEBI:59789"/>
    </ligand>
</feature>
<dbReference type="InterPro" id="IPR036291">
    <property type="entry name" value="NAD(P)-bd_dom_sf"/>
</dbReference>
<dbReference type="HAMAP" id="MF_01646">
    <property type="entry name" value="Siroheme_synth"/>
    <property type="match status" value="1"/>
</dbReference>
<organism evidence="19 20">
    <name type="scientific">Candidatus Marimicrobium litorale</name>
    <dbReference type="NCBI Taxonomy" id="2518991"/>
    <lineage>
        <taxon>Bacteria</taxon>
        <taxon>Pseudomonadati</taxon>
        <taxon>Pseudomonadota</taxon>
        <taxon>Gammaproteobacteria</taxon>
        <taxon>Cellvibrionales</taxon>
        <taxon>Halieaceae</taxon>
        <taxon>Marimicrobium</taxon>
    </lineage>
</organism>
<dbReference type="InterPro" id="IPR000878">
    <property type="entry name" value="4pyrrol_Mease"/>
</dbReference>
<keyword evidence="14" id="KW-0597">Phosphoprotein</keyword>
<evidence type="ECO:0000259" key="17">
    <source>
        <dbReference type="Pfam" id="PF10414"/>
    </source>
</evidence>
<dbReference type="PANTHER" id="PTHR45790">
    <property type="entry name" value="SIROHEME SYNTHASE-RELATED"/>
    <property type="match status" value="1"/>
</dbReference>
<dbReference type="InterPro" id="IPR012409">
    <property type="entry name" value="Sirohaem_synth"/>
</dbReference>
<sequence length="464" mass="50759">MEYLPVCLKLTDAPVLLVGGGVIATRKARLLLRAGASLTVVAPDITQELESLLDQNGGTWHETEYRESHLNGKQLVVAATPEKRVNERVYLHACAQAIQVNVVDAPQLCTFIFPSIVDRDPLVVAITSSGRSPVLARILRRNIEALLPAAYGELARFAGRFRENVKAKLPADSARRLFWEKMLEGTVAEQVFAGRLQDAETQLLDHLEGVERCSGEVYLVGAGPGDPDLLTFKAARLLQCADVVLYDRLVSQEVVDMARRDAERIYVGKRRADHSVAQQDINQLLVDLAMEGKRVVRLKGGDPFIFGRGGEEIELLARQGIPFQVVPGVTAANGAACYAGIPLTHRDYAQSVRFVAGYLKGDKVEHDWASLQSDSETLVFYMGLMGLRVICEQLQAHGRAADTPVALIEQGTRMTQRVLTGTLESIVGIVERERPAAPTLIIVGPVVKLHATLSWFGQTAGSER</sequence>
<evidence type="ECO:0000256" key="3">
    <source>
        <dbReference type="ARBA" id="ARBA00022573"/>
    </source>
</evidence>
<dbReference type="Gene3D" id="3.30.160.110">
    <property type="entry name" value="Siroheme synthase, domain 2"/>
    <property type="match status" value="1"/>
</dbReference>
<dbReference type="Proteomes" id="UP001143304">
    <property type="component" value="Unassembled WGS sequence"/>
</dbReference>
<feature type="binding site" evidence="14">
    <location>
        <position position="382"/>
    </location>
    <ligand>
        <name>S-adenosyl-L-methionine</name>
        <dbReference type="ChEBI" id="CHEBI:59789"/>
    </ligand>
</feature>
<evidence type="ECO:0000256" key="6">
    <source>
        <dbReference type="ARBA" id="ARBA00022691"/>
    </source>
</evidence>
<comment type="similarity">
    <text evidence="14">In the C-terminal section; belongs to the precorrin methyltransferase family.</text>
</comment>
<dbReference type="SUPFAM" id="SSF75615">
    <property type="entry name" value="Siroheme synthase middle domains-like"/>
    <property type="match status" value="1"/>
</dbReference>
<comment type="similarity">
    <text evidence="14">In the N-terminal section; belongs to the precorrin-2 dehydrogenase / sirohydrochlorin ferrochelatase family.</text>
</comment>
<dbReference type="InterPro" id="IPR014777">
    <property type="entry name" value="4pyrrole_Mease_sub1"/>
</dbReference>
<feature type="region of interest" description="Uroporphyrinogen-III C-methyltransferase" evidence="14">
    <location>
        <begin position="215"/>
        <end position="464"/>
    </location>
</feature>
<evidence type="ECO:0000256" key="13">
    <source>
        <dbReference type="ARBA" id="ARBA00047561"/>
    </source>
</evidence>
<comment type="caution">
    <text evidence="19">The sequence shown here is derived from an EMBL/GenBank/DDBJ whole genome shotgun (WGS) entry which is preliminary data.</text>
</comment>
<keyword evidence="7 14" id="KW-0560">Oxidoreductase</keyword>
<dbReference type="Gene3D" id="3.40.1010.10">
    <property type="entry name" value="Cobalt-precorrin-4 Transmethylase, Domain 1"/>
    <property type="match status" value="1"/>
</dbReference>
<evidence type="ECO:0000256" key="7">
    <source>
        <dbReference type="ARBA" id="ARBA00023002"/>
    </source>
</evidence>
<keyword evidence="8 14" id="KW-0520">NAD</keyword>
<dbReference type="SUPFAM" id="SSF51735">
    <property type="entry name" value="NAD(P)-binding Rossmann-fold domains"/>
    <property type="match status" value="1"/>
</dbReference>
<evidence type="ECO:0000256" key="1">
    <source>
        <dbReference type="ARBA" id="ARBA00005010"/>
    </source>
</evidence>
<comment type="pathway">
    <text evidence="14">Porphyrin-containing compound metabolism; siroheme biosynthesis; siroheme from sirohydrochlorin: step 1/1.</text>
</comment>
<comment type="pathway">
    <text evidence="12 14">Porphyrin-containing compound metabolism; siroheme biosynthesis; precorrin-2 from uroporphyrinogen III: step 1/1.</text>
</comment>
<feature type="binding site" evidence="14">
    <location>
        <begin position="330"/>
        <end position="331"/>
    </location>
    <ligand>
        <name>S-adenosyl-L-methionine</name>
        <dbReference type="ChEBI" id="CHEBI:59789"/>
    </ligand>
</feature>
<dbReference type="CDD" id="cd11642">
    <property type="entry name" value="SUMT"/>
    <property type="match status" value="1"/>
</dbReference>
<dbReference type="InterPro" id="IPR006366">
    <property type="entry name" value="CobA/CysG_C"/>
</dbReference>
<feature type="binding site" evidence="14">
    <location>
        <begin position="43"/>
        <end position="44"/>
    </location>
    <ligand>
        <name>NAD(+)</name>
        <dbReference type="ChEBI" id="CHEBI:57540"/>
    </ligand>
</feature>